<dbReference type="PANTHER" id="PTHR22617:SF23">
    <property type="entry name" value="CHEMOTAXIS PROTEIN CHEW"/>
    <property type="match status" value="1"/>
</dbReference>
<proteinExistence type="predicted"/>
<dbReference type="CDD" id="cd00732">
    <property type="entry name" value="CheW"/>
    <property type="match status" value="1"/>
</dbReference>
<keyword evidence="3" id="KW-0963">Cytoplasm</keyword>
<sequence>MEHQLVVFELENEKYGVDIASVEGIIKMQEITRLPHAPEFIEGITNLRGTIVPVVDLRTRFGLPSKEPTRDTRIVIANMDSSKVGIIVDAVTQVIRVPEDKIEPPPQMSVTINSAFIKNIAKLESELVILLDLGKVLSTEEREALTVMA</sequence>
<accession>A0A7C4L0F9</accession>
<dbReference type="PROSITE" id="PS50851">
    <property type="entry name" value="CHEW"/>
    <property type="match status" value="1"/>
</dbReference>
<reference evidence="6" key="1">
    <citation type="journal article" date="2020" name="mSystems">
        <title>Genome- and Community-Level Interaction Insights into Carbon Utilization and Element Cycling Functions of Hydrothermarchaeota in Hydrothermal Sediment.</title>
        <authorList>
            <person name="Zhou Z."/>
            <person name="Liu Y."/>
            <person name="Xu W."/>
            <person name="Pan J."/>
            <person name="Luo Z.H."/>
            <person name="Li M."/>
        </authorList>
    </citation>
    <scope>NUCLEOTIDE SEQUENCE [LARGE SCALE GENOMIC DNA]</scope>
    <source>
        <strain evidence="6">SpSt-556</strain>
    </source>
</reference>
<dbReference type="GO" id="GO:0006935">
    <property type="term" value="P:chemotaxis"/>
    <property type="evidence" value="ECO:0007669"/>
    <property type="project" value="UniProtKB-KW"/>
</dbReference>
<comment type="subcellular location">
    <subcellularLocation>
        <location evidence="1">Cytoplasm</location>
    </subcellularLocation>
</comment>
<dbReference type="EMBL" id="DSXR01000092">
    <property type="protein sequence ID" value="HGS87800.1"/>
    <property type="molecule type" value="Genomic_DNA"/>
</dbReference>
<dbReference type="Gene3D" id="2.30.30.40">
    <property type="entry name" value="SH3 Domains"/>
    <property type="match status" value="1"/>
</dbReference>
<organism evidence="6">
    <name type="scientific">Bellilinea caldifistulae</name>
    <dbReference type="NCBI Taxonomy" id="360411"/>
    <lineage>
        <taxon>Bacteria</taxon>
        <taxon>Bacillati</taxon>
        <taxon>Chloroflexota</taxon>
        <taxon>Anaerolineae</taxon>
        <taxon>Anaerolineales</taxon>
        <taxon>Anaerolineaceae</taxon>
        <taxon>Bellilinea</taxon>
    </lineage>
</organism>
<name>A0A7C4L0F9_9CHLR</name>
<dbReference type="Pfam" id="PF01584">
    <property type="entry name" value="CheW"/>
    <property type="match status" value="1"/>
</dbReference>
<dbReference type="AlphaFoldDB" id="A0A7C4L0F9"/>
<dbReference type="InterPro" id="IPR002545">
    <property type="entry name" value="CheW-lke_dom"/>
</dbReference>
<dbReference type="SUPFAM" id="SSF50341">
    <property type="entry name" value="CheW-like"/>
    <property type="match status" value="1"/>
</dbReference>
<dbReference type="InterPro" id="IPR036061">
    <property type="entry name" value="CheW-like_dom_sf"/>
</dbReference>
<evidence type="ECO:0000256" key="1">
    <source>
        <dbReference type="ARBA" id="ARBA00004496"/>
    </source>
</evidence>
<evidence type="ECO:0000256" key="2">
    <source>
        <dbReference type="ARBA" id="ARBA00021483"/>
    </source>
</evidence>
<keyword evidence="4" id="KW-0145">Chemotaxis</keyword>
<dbReference type="PANTHER" id="PTHR22617">
    <property type="entry name" value="CHEMOTAXIS SENSOR HISTIDINE KINASE-RELATED"/>
    <property type="match status" value="1"/>
</dbReference>
<dbReference type="FunFam" id="2.40.50.180:FF:000002">
    <property type="entry name" value="Chemotaxis protein CheW"/>
    <property type="match status" value="1"/>
</dbReference>
<evidence type="ECO:0000256" key="4">
    <source>
        <dbReference type="ARBA" id="ARBA00022500"/>
    </source>
</evidence>
<evidence type="ECO:0000259" key="5">
    <source>
        <dbReference type="PROSITE" id="PS50851"/>
    </source>
</evidence>
<evidence type="ECO:0000313" key="6">
    <source>
        <dbReference type="EMBL" id="HGS87800.1"/>
    </source>
</evidence>
<evidence type="ECO:0000256" key="3">
    <source>
        <dbReference type="ARBA" id="ARBA00022490"/>
    </source>
</evidence>
<dbReference type="GO" id="GO:0007165">
    <property type="term" value="P:signal transduction"/>
    <property type="evidence" value="ECO:0007669"/>
    <property type="project" value="InterPro"/>
</dbReference>
<comment type="caution">
    <text evidence="6">The sequence shown here is derived from an EMBL/GenBank/DDBJ whole genome shotgun (WGS) entry which is preliminary data.</text>
</comment>
<dbReference type="InterPro" id="IPR039315">
    <property type="entry name" value="CheW"/>
</dbReference>
<protein>
    <recommendedName>
        <fullName evidence="2">Chemotaxis protein CheW</fullName>
    </recommendedName>
</protein>
<feature type="domain" description="CheW-like" evidence="5">
    <location>
        <begin position="2"/>
        <end position="142"/>
    </location>
</feature>
<dbReference type="GO" id="GO:0005829">
    <property type="term" value="C:cytosol"/>
    <property type="evidence" value="ECO:0007669"/>
    <property type="project" value="TreeGrafter"/>
</dbReference>
<dbReference type="Gene3D" id="2.40.50.180">
    <property type="entry name" value="CheA-289, Domain 4"/>
    <property type="match status" value="1"/>
</dbReference>
<gene>
    <name evidence="6" type="ORF">ENT17_09295</name>
</gene>
<dbReference type="SMART" id="SM00260">
    <property type="entry name" value="CheW"/>
    <property type="match status" value="1"/>
</dbReference>